<dbReference type="EMBL" id="MFUO01000034">
    <property type="protein sequence ID" value="OGI83189.1"/>
    <property type="molecule type" value="Genomic_DNA"/>
</dbReference>
<organism evidence="2 3">
    <name type="scientific">Candidatus Nomurabacteria bacterium RIFCSPLOWO2_01_FULL_33_17</name>
    <dbReference type="NCBI Taxonomy" id="1801764"/>
    <lineage>
        <taxon>Bacteria</taxon>
        <taxon>Candidatus Nomuraibacteriota</taxon>
    </lineage>
</organism>
<feature type="transmembrane region" description="Helical" evidence="1">
    <location>
        <begin position="28"/>
        <end position="46"/>
    </location>
</feature>
<evidence type="ECO:0000313" key="2">
    <source>
        <dbReference type="EMBL" id="OGI83189.1"/>
    </source>
</evidence>
<evidence type="ECO:0000313" key="3">
    <source>
        <dbReference type="Proteomes" id="UP000178184"/>
    </source>
</evidence>
<accession>A0A1F6WMT5</accession>
<dbReference type="AlphaFoldDB" id="A0A1F6WMT5"/>
<evidence type="ECO:0000256" key="1">
    <source>
        <dbReference type="SAM" id="Phobius"/>
    </source>
</evidence>
<reference evidence="2 3" key="1">
    <citation type="journal article" date="2016" name="Nat. Commun.">
        <title>Thousands of microbial genomes shed light on interconnected biogeochemical processes in an aquifer system.</title>
        <authorList>
            <person name="Anantharaman K."/>
            <person name="Brown C.T."/>
            <person name="Hug L.A."/>
            <person name="Sharon I."/>
            <person name="Castelle C.J."/>
            <person name="Probst A.J."/>
            <person name="Thomas B.C."/>
            <person name="Singh A."/>
            <person name="Wilkins M.J."/>
            <person name="Karaoz U."/>
            <person name="Brodie E.L."/>
            <person name="Williams K.H."/>
            <person name="Hubbard S.S."/>
            <person name="Banfield J.F."/>
        </authorList>
    </citation>
    <scope>NUCLEOTIDE SEQUENCE [LARGE SCALE GENOMIC DNA]</scope>
</reference>
<keyword evidence="1" id="KW-0472">Membrane</keyword>
<dbReference type="Proteomes" id="UP000178184">
    <property type="component" value="Unassembled WGS sequence"/>
</dbReference>
<keyword evidence="1" id="KW-0812">Transmembrane</keyword>
<protein>
    <submittedName>
        <fullName evidence="2">Uncharacterized protein</fullName>
    </submittedName>
</protein>
<sequence>MENTQNNFNTVPSPIDNLHKEHPNKMKAIIILETILLIVFMVLYFMGQKPEPKKVYTTEEKAQQIEEVIKMNEEQVQLSRTQQIDIMKYNAEN</sequence>
<name>A0A1F6WMT5_9BACT</name>
<proteinExistence type="predicted"/>
<keyword evidence="1" id="KW-1133">Transmembrane helix</keyword>
<comment type="caution">
    <text evidence="2">The sequence shown here is derived from an EMBL/GenBank/DDBJ whole genome shotgun (WGS) entry which is preliminary data.</text>
</comment>
<gene>
    <name evidence="2" type="ORF">A2903_02670</name>
</gene>
<dbReference type="STRING" id="1801764.A2903_02670"/>